<proteinExistence type="predicted"/>
<feature type="region of interest" description="Disordered" evidence="1">
    <location>
        <begin position="20"/>
        <end position="45"/>
    </location>
</feature>
<gene>
    <name evidence="3" type="primary">LOC128772833</name>
</gene>
<protein>
    <submittedName>
        <fullName evidence="3">Translation initiation factor IF-2-like</fullName>
    </submittedName>
</protein>
<keyword evidence="2" id="KW-1185">Reference proteome</keyword>
<dbReference type="AlphaFoldDB" id="A0A9W2UEA1"/>
<name>A0A9W2UEA1_PANPR</name>
<organism evidence="2 3">
    <name type="scientific">Panthera pardus</name>
    <name type="common">Leopard</name>
    <name type="synonym">Felis pardus</name>
    <dbReference type="NCBI Taxonomy" id="9691"/>
    <lineage>
        <taxon>Eukaryota</taxon>
        <taxon>Metazoa</taxon>
        <taxon>Chordata</taxon>
        <taxon>Craniata</taxon>
        <taxon>Vertebrata</taxon>
        <taxon>Euteleostomi</taxon>
        <taxon>Mammalia</taxon>
        <taxon>Eutheria</taxon>
        <taxon>Laurasiatheria</taxon>
        <taxon>Carnivora</taxon>
        <taxon>Feliformia</taxon>
        <taxon>Felidae</taxon>
        <taxon>Pantherinae</taxon>
        <taxon>Panthera</taxon>
    </lineage>
</organism>
<evidence type="ECO:0000313" key="2">
    <source>
        <dbReference type="Proteomes" id="UP001165780"/>
    </source>
</evidence>
<evidence type="ECO:0000256" key="1">
    <source>
        <dbReference type="SAM" id="MobiDB-lite"/>
    </source>
</evidence>
<feature type="region of interest" description="Disordered" evidence="1">
    <location>
        <begin position="169"/>
        <end position="196"/>
    </location>
</feature>
<dbReference type="GeneID" id="128772833"/>
<evidence type="ECO:0000313" key="3">
    <source>
        <dbReference type="RefSeq" id="XP_053744706.1"/>
    </source>
</evidence>
<sequence length="282" mass="29378">MANYLLETSYENSAGLWAGTRWARGGRPPPSPALRTRLPRPRPSAQAKAWHRGLVPQGWQVPEPGAGDTARRPCPRPGSVPLSAWDCGHWREVRAAEGVPTPASLRPPGSRLLVPPRGPKTAGAAAPVVAAACSWRARAAAAAAAASSTSTARCLGLPGVSAGLWHGLHRTRRGGSHSSSSAQAGSDRTHGARTAGRGASYYGGRFGLTSAPLPPVPSSQPPDGAAAQARRRPLQTCVCRCLPACCQDSFTAIDSSQQMILLLKKGRASSRSTVNNVTNSLI</sequence>
<dbReference type="RefSeq" id="XP_053744706.1">
    <property type="nucleotide sequence ID" value="XM_053888731.1"/>
</dbReference>
<reference evidence="3" key="1">
    <citation type="submission" date="2025-08" db="UniProtKB">
        <authorList>
            <consortium name="RefSeq"/>
        </authorList>
    </citation>
    <scope>IDENTIFICATION</scope>
    <source>
        <tissue evidence="3">Whole blood</tissue>
    </source>
</reference>
<accession>A0A9W2UEA1</accession>
<dbReference type="Proteomes" id="UP001165780">
    <property type="component" value="Unplaced"/>
</dbReference>